<evidence type="ECO:0000256" key="1">
    <source>
        <dbReference type="HAMAP-Rule" id="MF_00645"/>
    </source>
</evidence>
<dbReference type="HAMAP" id="MF_00645">
    <property type="entry name" value="AMMECR1"/>
    <property type="match status" value="1"/>
</dbReference>
<dbReference type="EMBL" id="CP003531">
    <property type="protein sequence ID" value="AFK50437.1"/>
    <property type="molecule type" value="Genomic_DNA"/>
</dbReference>
<dbReference type="RefSeq" id="WP_014736688.1">
    <property type="nucleotide sequence ID" value="NC_017954.1"/>
</dbReference>
<dbReference type="InterPro" id="IPR023472">
    <property type="entry name" value="Uncharacterised_MJ0810"/>
</dbReference>
<dbReference type="InterPro" id="IPR027623">
    <property type="entry name" value="AmmeMemoSam_A"/>
</dbReference>
<dbReference type="InterPro" id="IPR023473">
    <property type="entry name" value="AMMECR1"/>
</dbReference>
<dbReference type="OrthoDB" id="25187at2157"/>
<dbReference type="PROSITE" id="PS51112">
    <property type="entry name" value="AMMECR1"/>
    <property type="match status" value="1"/>
</dbReference>
<evidence type="ECO:0000259" key="2">
    <source>
        <dbReference type="PROSITE" id="PS51112"/>
    </source>
</evidence>
<dbReference type="Proteomes" id="UP000005270">
    <property type="component" value="Chromosome"/>
</dbReference>
<sequence>MSVVSPSELTFEEGVLLVKIAREAVENIVRFNKKIKPSTDIPGKFRRPGMTFTTLEIVDSQGRFSLRGCIGFLAPVYSLVDSLIESAVSAAVNDPRFHPVEPWELDSIVVEVSVLSPPVELKAGNRADLVKQVKIGRHGLIVEYGRFYQGTLLPEVPIEYCWDEETFLSETCLKAGLRPTCWLNPAVKVYAYEARVFRERAPRGEVVERSLEEEYSRNCLRERL</sequence>
<dbReference type="STRING" id="1184251.TCELL_0012"/>
<dbReference type="InterPro" id="IPR027485">
    <property type="entry name" value="AMMECR1_N"/>
</dbReference>
<organism evidence="3 4">
    <name type="scientific">Thermogladius calderae (strain DSM 22663 / VKM B-2946 / 1633)</name>
    <dbReference type="NCBI Taxonomy" id="1184251"/>
    <lineage>
        <taxon>Archaea</taxon>
        <taxon>Thermoproteota</taxon>
        <taxon>Thermoprotei</taxon>
        <taxon>Desulfurococcales</taxon>
        <taxon>Desulfurococcaceae</taxon>
        <taxon>Thermogladius</taxon>
    </lineage>
</organism>
<dbReference type="HOGENOM" id="CLU_095686_1_1_2"/>
<name>I3TCE9_THEC1</name>
<evidence type="ECO:0000313" key="3">
    <source>
        <dbReference type="EMBL" id="AFK50437.1"/>
    </source>
</evidence>
<dbReference type="PANTHER" id="PTHR13016:SF0">
    <property type="entry name" value="AMME SYNDROME CANDIDATE GENE 1 PROTEIN"/>
    <property type="match status" value="1"/>
</dbReference>
<dbReference type="InParanoid" id="I3TCE9"/>
<dbReference type="FunCoup" id="I3TCE9">
    <property type="interactions" value="19"/>
</dbReference>
<dbReference type="AlphaFoldDB" id="I3TCE9"/>
<dbReference type="Gene3D" id="3.30.700.20">
    <property type="entry name" value="Hypothetical protein ph0010, domain 1"/>
    <property type="match status" value="1"/>
</dbReference>
<proteinExistence type="inferred from homology"/>
<dbReference type="NCBIfam" id="TIGR04335">
    <property type="entry name" value="AmmeMemoSam_A"/>
    <property type="match status" value="1"/>
</dbReference>
<evidence type="ECO:0000313" key="4">
    <source>
        <dbReference type="Proteomes" id="UP000005270"/>
    </source>
</evidence>
<dbReference type="PANTHER" id="PTHR13016">
    <property type="entry name" value="AMMECR1 HOMOLOG"/>
    <property type="match status" value="1"/>
</dbReference>
<protein>
    <recommendedName>
        <fullName evidence="1">Protein TCELL_0012</fullName>
    </recommendedName>
</protein>
<dbReference type="InterPro" id="IPR036071">
    <property type="entry name" value="AMMECR1_dom_sf"/>
</dbReference>
<dbReference type="Pfam" id="PF01871">
    <property type="entry name" value="AMMECR1"/>
    <property type="match status" value="1"/>
</dbReference>
<feature type="domain" description="AMMECR1" evidence="2">
    <location>
        <begin position="12"/>
        <end position="208"/>
    </location>
</feature>
<dbReference type="Gene3D" id="3.30.1490.150">
    <property type="entry name" value="Hypothetical protein ph0010, domain 2"/>
    <property type="match status" value="1"/>
</dbReference>
<dbReference type="eggNOG" id="arCOG01336">
    <property type="taxonomic scope" value="Archaea"/>
</dbReference>
<keyword evidence="4" id="KW-1185">Reference proteome</keyword>
<gene>
    <name evidence="3" type="ordered locus">TCELL_0012</name>
</gene>
<dbReference type="SUPFAM" id="SSF143447">
    <property type="entry name" value="AMMECR1-like"/>
    <property type="match status" value="1"/>
</dbReference>
<reference evidence="3 4" key="1">
    <citation type="journal article" date="2012" name="J. Bacteriol.">
        <title>Complete genome sequence of the hyperthermophilic cellulolytic Crenarchaeon 'Thermogladius cellulolyticus' 1633.</title>
        <authorList>
            <person name="Mardanov A.V."/>
            <person name="Kochetkova T.V."/>
            <person name="Beletsky A.V."/>
            <person name="Bonch-Osmolovskaya E.A."/>
            <person name="Ravin N.V."/>
            <person name="Skryabin K.G."/>
        </authorList>
    </citation>
    <scope>NUCLEOTIDE SEQUENCE [LARGE SCALE GENOMIC DNA]</scope>
    <source>
        <strain evidence="4">DSM 22663 / VKM B-2946 / 1633</strain>
    </source>
</reference>
<dbReference type="NCBIfam" id="TIGR00296">
    <property type="entry name" value="TIGR00296 family protein"/>
    <property type="match status" value="1"/>
</dbReference>
<dbReference type="KEGG" id="thg:TCELL_0012"/>
<dbReference type="GeneID" id="13012279"/>
<dbReference type="InterPro" id="IPR002733">
    <property type="entry name" value="AMMECR1_domain"/>
</dbReference>
<accession>I3TCE9</accession>